<keyword evidence="7" id="KW-1185">Reference proteome</keyword>
<dbReference type="EMBL" id="JAEVFJ010000018">
    <property type="protein sequence ID" value="KAH8099842.1"/>
    <property type="molecule type" value="Genomic_DNA"/>
</dbReference>
<dbReference type="SUPFAM" id="SSF144232">
    <property type="entry name" value="HIT/MYND zinc finger-like"/>
    <property type="match status" value="1"/>
</dbReference>
<organism evidence="6 7">
    <name type="scientific">Cristinia sonorae</name>
    <dbReference type="NCBI Taxonomy" id="1940300"/>
    <lineage>
        <taxon>Eukaryota</taxon>
        <taxon>Fungi</taxon>
        <taxon>Dikarya</taxon>
        <taxon>Basidiomycota</taxon>
        <taxon>Agaricomycotina</taxon>
        <taxon>Agaricomycetes</taxon>
        <taxon>Agaricomycetidae</taxon>
        <taxon>Agaricales</taxon>
        <taxon>Pleurotineae</taxon>
        <taxon>Stephanosporaceae</taxon>
        <taxon>Cristinia</taxon>
    </lineage>
</organism>
<dbReference type="AlphaFoldDB" id="A0A8K0XP87"/>
<gene>
    <name evidence="6" type="ORF">BXZ70DRAFT_222042</name>
</gene>
<dbReference type="Proteomes" id="UP000813824">
    <property type="component" value="Unassembled WGS sequence"/>
</dbReference>
<keyword evidence="3" id="KW-0862">Zinc</keyword>
<dbReference type="OrthoDB" id="265717at2759"/>
<dbReference type="Pfam" id="PF01753">
    <property type="entry name" value="zf-MYND"/>
    <property type="match status" value="1"/>
</dbReference>
<reference evidence="6" key="1">
    <citation type="journal article" date="2021" name="New Phytol.">
        <title>Evolutionary innovations through gain and loss of genes in the ectomycorrhizal Boletales.</title>
        <authorList>
            <person name="Wu G."/>
            <person name="Miyauchi S."/>
            <person name="Morin E."/>
            <person name="Kuo A."/>
            <person name="Drula E."/>
            <person name="Varga T."/>
            <person name="Kohler A."/>
            <person name="Feng B."/>
            <person name="Cao Y."/>
            <person name="Lipzen A."/>
            <person name="Daum C."/>
            <person name="Hundley H."/>
            <person name="Pangilinan J."/>
            <person name="Johnson J."/>
            <person name="Barry K."/>
            <person name="LaButti K."/>
            <person name="Ng V."/>
            <person name="Ahrendt S."/>
            <person name="Min B."/>
            <person name="Choi I.G."/>
            <person name="Park H."/>
            <person name="Plett J.M."/>
            <person name="Magnuson J."/>
            <person name="Spatafora J.W."/>
            <person name="Nagy L.G."/>
            <person name="Henrissat B."/>
            <person name="Grigoriev I.V."/>
            <person name="Yang Z.L."/>
            <person name="Xu J."/>
            <person name="Martin F.M."/>
        </authorList>
    </citation>
    <scope>NUCLEOTIDE SEQUENCE</scope>
    <source>
        <strain evidence="6">KKN 215</strain>
    </source>
</reference>
<dbReference type="GO" id="GO:0008270">
    <property type="term" value="F:zinc ion binding"/>
    <property type="evidence" value="ECO:0007669"/>
    <property type="project" value="UniProtKB-KW"/>
</dbReference>
<comment type="caution">
    <text evidence="6">The sequence shown here is derived from an EMBL/GenBank/DDBJ whole genome shotgun (WGS) entry which is preliminary data.</text>
</comment>
<dbReference type="Gene3D" id="6.10.140.2220">
    <property type="match status" value="1"/>
</dbReference>
<evidence type="ECO:0000256" key="2">
    <source>
        <dbReference type="ARBA" id="ARBA00022771"/>
    </source>
</evidence>
<feature type="domain" description="MYND-type" evidence="5">
    <location>
        <begin position="193"/>
        <end position="229"/>
    </location>
</feature>
<keyword evidence="1" id="KW-0479">Metal-binding</keyword>
<evidence type="ECO:0000256" key="4">
    <source>
        <dbReference type="PROSITE-ProRule" id="PRU00134"/>
    </source>
</evidence>
<keyword evidence="2 4" id="KW-0863">Zinc-finger</keyword>
<evidence type="ECO:0000259" key="5">
    <source>
        <dbReference type="PROSITE" id="PS50865"/>
    </source>
</evidence>
<accession>A0A8K0XP87</accession>
<evidence type="ECO:0000256" key="1">
    <source>
        <dbReference type="ARBA" id="ARBA00022723"/>
    </source>
</evidence>
<evidence type="ECO:0000256" key="3">
    <source>
        <dbReference type="ARBA" id="ARBA00022833"/>
    </source>
</evidence>
<dbReference type="PROSITE" id="PS50865">
    <property type="entry name" value="ZF_MYND_2"/>
    <property type="match status" value="1"/>
</dbReference>
<name>A0A8K0XP87_9AGAR</name>
<evidence type="ECO:0000313" key="7">
    <source>
        <dbReference type="Proteomes" id="UP000813824"/>
    </source>
</evidence>
<protein>
    <recommendedName>
        <fullName evidence="5">MYND-type domain-containing protein</fullName>
    </recommendedName>
</protein>
<sequence length="254" mass="29427">MLGQQHVDSVANLRTTSFQEAQVAQTLLTFDHHQSRQVVVRMKKFNLNLKNQNYFPTFNNLPEDDDLDLRYYDDPHNMGRYGPTKHWCLLGEIVQPIPYFRPMLRVRDKVGKEFLLAFYLDSDQGIPKDMLRHMKPGNTISVMYADAHNFSDGQHGIRLEDSDVERVKVYPCTLESFLSLGTRVDAMLSDKNCSSCGSPAPLQCSGCTIRYCNQECQRKHWSSQHKKECLAVKQIADWKGRNWARFGVKDSYWI</sequence>
<proteinExistence type="predicted"/>
<dbReference type="InterPro" id="IPR002893">
    <property type="entry name" value="Znf_MYND"/>
</dbReference>
<evidence type="ECO:0000313" key="6">
    <source>
        <dbReference type="EMBL" id="KAH8099842.1"/>
    </source>
</evidence>